<organism evidence="1 2">
    <name type="scientific">Cryptolaemus montrouzieri</name>
    <dbReference type="NCBI Taxonomy" id="559131"/>
    <lineage>
        <taxon>Eukaryota</taxon>
        <taxon>Metazoa</taxon>
        <taxon>Ecdysozoa</taxon>
        <taxon>Arthropoda</taxon>
        <taxon>Hexapoda</taxon>
        <taxon>Insecta</taxon>
        <taxon>Pterygota</taxon>
        <taxon>Neoptera</taxon>
        <taxon>Endopterygota</taxon>
        <taxon>Coleoptera</taxon>
        <taxon>Polyphaga</taxon>
        <taxon>Cucujiformia</taxon>
        <taxon>Coccinelloidea</taxon>
        <taxon>Coccinellidae</taxon>
        <taxon>Scymninae</taxon>
        <taxon>Scymnini</taxon>
        <taxon>Cryptolaemus</taxon>
    </lineage>
</organism>
<sequence>VQLYRISDLTEHWLAKEEVSTLDIENLKLANYSARNKSGRGGTAVLIEDSLKYRKYGEHRAENRVVCGGTFATEHIDSLYIQAIGRKFTLSQSNLYRSQASELIYLLETYAFTLLIMAATWESACIDNIFVNFNNDSFVSELVDFVISDHLEQLIHIEHNIDNNSSVRKNKYS</sequence>
<comment type="caution">
    <text evidence="1">The sequence shown here is derived from an EMBL/GenBank/DDBJ whole genome shotgun (WGS) entry which is preliminary data.</text>
</comment>
<name>A0ABD2N6D6_9CUCU</name>
<dbReference type="EMBL" id="JABFTP020000062">
    <property type="protein sequence ID" value="KAL3274296.1"/>
    <property type="molecule type" value="Genomic_DNA"/>
</dbReference>
<protein>
    <submittedName>
        <fullName evidence="1">Uncharacterized protein</fullName>
    </submittedName>
</protein>
<dbReference type="Proteomes" id="UP001516400">
    <property type="component" value="Unassembled WGS sequence"/>
</dbReference>
<evidence type="ECO:0000313" key="1">
    <source>
        <dbReference type="EMBL" id="KAL3274296.1"/>
    </source>
</evidence>
<keyword evidence="2" id="KW-1185">Reference proteome</keyword>
<proteinExistence type="predicted"/>
<gene>
    <name evidence="1" type="ORF">HHI36_015701</name>
</gene>
<evidence type="ECO:0000313" key="2">
    <source>
        <dbReference type="Proteomes" id="UP001516400"/>
    </source>
</evidence>
<accession>A0ABD2N6D6</accession>
<dbReference type="AlphaFoldDB" id="A0ABD2N6D6"/>
<reference evidence="1 2" key="1">
    <citation type="journal article" date="2021" name="BMC Biol.">
        <title>Horizontally acquired antibacterial genes associated with adaptive radiation of ladybird beetles.</title>
        <authorList>
            <person name="Li H.S."/>
            <person name="Tang X.F."/>
            <person name="Huang Y.H."/>
            <person name="Xu Z.Y."/>
            <person name="Chen M.L."/>
            <person name="Du X.Y."/>
            <person name="Qiu B.Y."/>
            <person name="Chen P.T."/>
            <person name="Zhang W."/>
            <person name="Slipinski A."/>
            <person name="Escalona H.E."/>
            <person name="Waterhouse R.M."/>
            <person name="Zwick A."/>
            <person name="Pang H."/>
        </authorList>
    </citation>
    <scope>NUCLEOTIDE SEQUENCE [LARGE SCALE GENOMIC DNA]</scope>
    <source>
        <strain evidence="1">SYSU2018</strain>
    </source>
</reference>
<feature type="non-terminal residue" evidence="1">
    <location>
        <position position="1"/>
    </location>
</feature>